<dbReference type="PROSITE" id="PS51664">
    <property type="entry name" value="YCAO"/>
    <property type="match status" value="1"/>
</dbReference>
<dbReference type="PANTHER" id="PTHR37809">
    <property type="entry name" value="RIBOSOMAL PROTEIN S12 METHYLTHIOTRANSFERASE ACCESSORY FACTOR YCAO"/>
    <property type="match status" value="1"/>
</dbReference>
<proteinExistence type="predicted"/>
<evidence type="ECO:0000259" key="1">
    <source>
        <dbReference type="PROSITE" id="PS51664"/>
    </source>
</evidence>
<dbReference type="EMBL" id="FRFG01000084">
    <property type="protein sequence ID" value="SHO58926.1"/>
    <property type="molecule type" value="Genomic_DNA"/>
</dbReference>
<dbReference type="NCBIfam" id="TIGR00702">
    <property type="entry name" value="YcaO-type kinase domain"/>
    <property type="match status" value="1"/>
</dbReference>
<dbReference type="PANTHER" id="PTHR37809:SF1">
    <property type="entry name" value="RIBOSOMAL PROTEIN S12 METHYLTHIOTRANSFERASE ACCESSORY FACTOR YCAO"/>
    <property type="match status" value="1"/>
</dbReference>
<dbReference type="Pfam" id="PF02624">
    <property type="entry name" value="YcaO"/>
    <property type="match status" value="1"/>
</dbReference>
<dbReference type="InterPro" id="IPR003776">
    <property type="entry name" value="YcaO-like_dom"/>
</dbReference>
<name>A0A1M7Z2Q0_9VIBR</name>
<dbReference type="Proteomes" id="UP000184600">
    <property type="component" value="Unassembled WGS sequence"/>
</dbReference>
<dbReference type="STRING" id="1117707.VQ7734_04701"/>
<reference evidence="3" key="1">
    <citation type="submission" date="2016-12" db="EMBL/GenBank/DDBJ databases">
        <authorList>
            <person name="Rodrigo-Torres L."/>
            <person name="Arahal R.D."/>
            <person name="Lucena T."/>
        </authorList>
    </citation>
    <scope>NUCLEOTIDE SEQUENCE [LARGE SCALE GENOMIC DNA]</scope>
</reference>
<protein>
    <submittedName>
        <fullName evidence="2">YcaO-like family protein</fullName>
    </submittedName>
</protein>
<dbReference type="AlphaFoldDB" id="A0A1M7Z2Q0"/>
<evidence type="ECO:0000313" key="3">
    <source>
        <dbReference type="Proteomes" id="UP000184600"/>
    </source>
</evidence>
<accession>A0A1M7Z2Q0</accession>
<keyword evidence="3" id="KW-1185">Reference proteome</keyword>
<dbReference type="RefSeq" id="WP_073586367.1">
    <property type="nucleotide sequence ID" value="NZ_AP024897.1"/>
</dbReference>
<dbReference type="Gene3D" id="3.30.1330.230">
    <property type="match status" value="2"/>
</dbReference>
<feature type="domain" description="YcaO" evidence="1">
    <location>
        <begin position="64"/>
        <end position="438"/>
    </location>
</feature>
<dbReference type="OrthoDB" id="2379922at2"/>
<evidence type="ECO:0000313" key="2">
    <source>
        <dbReference type="EMBL" id="SHO58926.1"/>
    </source>
</evidence>
<sequence>MSLKTYQRGTHRACTPQATYEKISPWLLHMGITRVANITGLDRIGVPVVTVCRPDSCAISVAQGKGLDLISAKVSGIMEAIESFHGEHIDLPLRRASYHELCQQQAAIDVGSLPGLSFSQFSEHARILWVEGQDLQTRQPLFVPYEIVHCDYTLPLPAGSGSFVMSTNGLASGNTYEEAVVHGLCEVIERDALTLWFIEQRFTEQRFTEQGAIEKQHTPATDNRLIDLASVDDVACRQVLDQFHQAQMQVQVWDIRSDTGLPGFFCTIIPGKTDENHTLCGPAYSSSGSGTHPCKGIALLRALTEAAQTRLTMISGSRDDIEANDYRHAEPENRPDVPPGSLQNLRSFRDIPSWSHDSFEEDIALILDKLNQAGIHQVAVVNLEKSPYHIPVVRVVVPGLEGIHGTPGYVMGQRAMAYRDALKKADKDSDTTTGGDHR</sequence>
<gene>
    <name evidence="2" type="ORF">VQ7734_04701</name>
</gene>
<organism evidence="2 3">
    <name type="scientific">Vibrio quintilis</name>
    <dbReference type="NCBI Taxonomy" id="1117707"/>
    <lineage>
        <taxon>Bacteria</taxon>
        <taxon>Pseudomonadati</taxon>
        <taxon>Pseudomonadota</taxon>
        <taxon>Gammaproteobacteria</taxon>
        <taxon>Vibrionales</taxon>
        <taxon>Vibrionaceae</taxon>
        <taxon>Vibrio</taxon>
    </lineage>
</organism>